<keyword evidence="1" id="KW-0175">Coiled coil</keyword>
<feature type="compositionally biased region" description="Polar residues" evidence="2">
    <location>
        <begin position="850"/>
        <end position="864"/>
    </location>
</feature>
<dbReference type="GeneID" id="7825699"/>
<reference evidence="5" key="1">
    <citation type="journal article" date="2006" name="PLoS Biol.">
        <title>Macronuclear genome sequence of the ciliate Tetrahymena thermophila, a model eukaryote.</title>
        <authorList>
            <person name="Eisen J.A."/>
            <person name="Coyne R.S."/>
            <person name="Wu M."/>
            <person name="Wu D."/>
            <person name="Thiagarajan M."/>
            <person name="Wortman J.R."/>
            <person name="Badger J.H."/>
            <person name="Ren Q."/>
            <person name="Amedeo P."/>
            <person name="Jones K.M."/>
            <person name="Tallon L.J."/>
            <person name="Delcher A.L."/>
            <person name="Salzberg S.L."/>
            <person name="Silva J.C."/>
            <person name="Haas B.J."/>
            <person name="Majoros W.H."/>
            <person name="Farzad M."/>
            <person name="Carlton J.M."/>
            <person name="Smith R.K. Jr."/>
            <person name="Garg J."/>
            <person name="Pearlman R.E."/>
            <person name="Karrer K.M."/>
            <person name="Sun L."/>
            <person name="Manning G."/>
            <person name="Elde N.C."/>
            <person name="Turkewitz A.P."/>
            <person name="Asai D.J."/>
            <person name="Wilkes D.E."/>
            <person name="Wang Y."/>
            <person name="Cai H."/>
            <person name="Collins K."/>
            <person name="Stewart B.A."/>
            <person name="Lee S.R."/>
            <person name="Wilamowska K."/>
            <person name="Weinberg Z."/>
            <person name="Ruzzo W.L."/>
            <person name="Wloga D."/>
            <person name="Gaertig J."/>
            <person name="Frankel J."/>
            <person name="Tsao C.-C."/>
            <person name="Gorovsky M.A."/>
            <person name="Keeling P.J."/>
            <person name="Waller R.F."/>
            <person name="Patron N.J."/>
            <person name="Cherry J.M."/>
            <person name="Stover N.A."/>
            <person name="Krieger C.J."/>
            <person name="del Toro C."/>
            <person name="Ryder H.F."/>
            <person name="Williamson S.C."/>
            <person name="Barbeau R.A."/>
            <person name="Hamilton E.P."/>
            <person name="Orias E."/>
        </authorList>
    </citation>
    <scope>NUCLEOTIDE SEQUENCE [LARGE SCALE GENOMIC DNA]</scope>
    <source>
        <strain evidence="5">SB210</strain>
    </source>
</reference>
<feature type="region of interest" description="Disordered" evidence="2">
    <location>
        <begin position="618"/>
        <end position="637"/>
    </location>
</feature>
<evidence type="ECO:0000313" key="5">
    <source>
        <dbReference type="Proteomes" id="UP000009168"/>
    </source>
</evidence>
<dbReference type="HOGENOM" id="CLU_242760_0_0_1"/>
<sequence length="1600" mass="184435">MDIQQQPGCNIQFIAKILEKAPQKKSPLKKKKSNNSLKSKSVSKTPSRSRSKSKDKKPTSQNSLLPKVNGNLIQIGKKLSKGQESFSFDKVFEKGQSIQEMYKAVFQPLVHQFVFENKNITIIHNGNLKSKQHLWINDVNQVDEGLYGRLIDNIFDQITLKNIQNGDGQLITVKMSFFEVTNFQENIVDFLNDHSPYQNMENMIVSREIFDLDDFLEVIQYVQENNLLSINEKQGKTQICKIRLQGVNSNCEMNFINLEEIDYMSKENEEYYCGFFKEIKDTYITQGIIQSKNTKFYNFSRMTQLLQSAFNQNSALVVLSSFVSDSSQHLDNLQGLKLTKRFQNIFKFEDDSIYQTKQTSALTTNYNTNDPNLSNQQGLRENNPLIQDSAAKNIYGSNNQSSPAKYNLFSNQNSNFQSINPYEEQSYPPMFGQTHRRSKSSLQFVDADKNILNNNSLFNSYQLKNPQIDQINQEIDRVNESIQNPPVAQSAVFTKWIKSKAEFIENILTNICQNKQIDGDNKNLLLDKVLNLKSQLQNLNENQNSSPRSLPDRFVSDHIKKRTSSSPDLKQSHKDNLFEYFETPRFELDGRRRMNYGKRVSLTNSDQKIMSGNTSIKSVIKSPSSKNTSTPTQAASNQFQRYPEYSNYYNNNMKPVYDQRKIRKSEEMNDSIDEQDIYMKAMKKKQQQKTINFKGAKKSADKSQSANPLTQRKSSLSKGPKRKKSTTQNKEDNNNSQVNMSTLSRKSTQSRKSILSKKSATSQKSVKSAFSQKSQNSKKSVNSKTSKKSATSNASKQKKNPLNSSSQYNLLGKRKSSNLNVSKNITSKRSSLNTLGQNRQQQLKVVKSPKSLNRSRSSAQGDSTRNYKEVKDNLLKELDFKILKTENSPSISHSRKTSLSKSPKFTPRQLNVPVLRGRSLSRDFNTQSLDESQNQSYGNIAATPLDNVQQNFQNVKIKDHLKLQNNNLLGNMSNQNIGNFSQAISATNLLSNKNNLNNLFSARQSTQAQIRQNIKEHLKTFRDLVESSSEESDYDLLQQISSIQPSMPLRKSFKFQSKVKEFDLSFEAEKKFFIEQQGKENQTELIKNYHKLLLKSYDIQKLLEEQVLINEELQKEVFAQEEKFNILQRKHIKKKREKQLIKKEMNDKLVEFEKMDQRDTQSRQQLQQQNQKMQNLQIQNEQQDKIIRNLEQQIQEIKESYESRIQEIEEQSDNQKIQIEKLSDIIKRNQQSEMDLRSQINTKSQQFDNDIKIKREEFERQLALNQLAIKQVQASKSVEIQSYEKKLAEAMQEVDLLKSQLSQMKSKFEASVQVQKKNQENLNNFRKQIADQNDKIEELEAENKQLKTDKVILQHKNSSIIQQNISQQIQSDKNIKQIEQSLLYYKTKQSQNPKEYSLLNNYGSTVDQEQKIAMKMQTPQHNSSLQKSIQNITTIPTSHQNMNFSNLPLQSQPQHTFISQQGYLNSSSNMHNSNNQNISVSQYEAISNRDNKSERNSQSPQIVSQIAISEKPQALQMPQSQKIDLNNLINTSNSTKISKKSKDGSKTKRIIREPKELTSDQQQLLSTQRGNKKSQSLSKSKGQQTARITAIPADQKQKKK</sequence>
<gene>
    <name evidence="4" type="ORF">TTHERM_00460640</name>
</gene>
<feature type="compositionally biased region" description="Basic and acidic residues" evidence="2">
    <location>
        <begin position="1540"/>
        <end position="1558"/>
    </location>
</feature>
<protein>
    <recommendedName>
        <fullName evidence="3">Kinesin motor domain-containing protein</fullName>
    </recommendedName>
</protein>
<feature type="region of interest" description="Disordered" evidence="2">
    <location>
        <begin position="1534"/>
        <end position="1600"/>
    </location>
</feature>
<feature type="compositionally biased region" description="Polar residues" evidence="2">
    <location>
        <begin position="800"/>
        <end position="809"/>
    </location>
</feature>
<proteinExistence type="predicted"/>
<dbReference type="GO" id="GO:0008017">
    <property type="term" value="F:microtubule binding"/>
    <property type="evidence" value="ECO:0007669"/>
    <property type="project" value="InterPro"/>
</dbReference>
<feature type="compositionally biased region" description="Polar residues" evidence="2">
    <location>
        <begin position="734"/>
        <end position="766"/>
    </location>
</feature>
<feature type="compositionally biased region" description="Polar residues" evidence="2">
    <location>
        <begin position="817"/>
        <end position="843"/>
    </location>
</feature>
<dbReference type="GO" id="GO:0003777">
    <property type="term" value="F:microtubule motor activity"/>
    <property type="evidence" value="ECO:0007669"/>
    <property type="project" value="InterPro"/>
</dbReference>
<feature type="region of interest" description="Disordered" evidence="2">
    <location>
        <begin position="1155"/>
        <end position="1177"/>
    </location>
</feature>
<dbReference type="GO" id="GO:0005524">
    <property type="term" value="F:ATP binding"/>
    <property type="evidence" value="ECO:0007669"/>
    <property type="project" value="InterPro"/>
</dbReference>
<feature type="compositionally biased region" description="Low complexity" evidence="2">
    <location>
        <begin position="618"/>
        <end position="632"/>
    </location>
</feature>
<evidence type="ECO:0000256" key="1">
    <source>
        <dbReference type="SAM" id="Coils"/>
    </source>
</evidence>
<dbReference type="InterPro" id="IPR001752">
    <property type="entry name" value="Kinesin_motor_dom"/>
</dbReference>
<dbReference type="STRING" id="312017.Q23Q20"/>
<dbReference type="InterPro" id="IPR027417">
    <property type="entry name" value="P-loop_NTPase"/>
</dbReference>
<organism evidence="4 5">
    <name type="scientific">Tetrahymena thermophila (strain SB210)</name>
    <dbReference type="NCBI Taxonomy" id="312017"/>
    <lineage>
        <taxon>Eukaryota</taxon>
        <taxon>Sar</taxon>
        <taxon>Alveolata</taxon>
        <taxon>Ciliophora</taxon>
        <taxon>Intramacronucleata</taxon>
        <taxon>Oligohymenophorea</taxon>
        <taxon>Hymenostomatida</taxon>
        <taxon>Tetrahymenina</taxon>
        <taxon>Tetrahymenidae</taxon>
        <taxon>Tetrahymena</taxon>
    </lineage>
</organism>
<dbReference type="GO" id="GO:0007018">
    <property type="term" value="P:microtubule-based movement"/>
    <property type="evidence" value="ECO:0007669"/>
    <property type="project" value="InterPro"/>
</dbReference>
<evidence type="ECO:0000259" key="3">
    <source>
        <dbReference type="SMART" id="SM00129"/>
    </source>
</evidence>
<name>Q23Q20_TETTS</name>
<feature type="region of interest" description="Disordered" evidence="2">
    <location>
        <begin position="887"/>
        <end position="906"/>
    </location>
</feature>
<feature type="compositionally biased region" description="Low complexity" evidence="2">
    <location>
        <begin position="1162"/>
        <end position="1177"/>
    </location>
</feature>
<feature type="compositionally biased region" description="Low complexity" evidence="2">
    <location>
        <begin position="767"/>
        <end position="795"/>
    </location>
</feature>
<dbReference type="KEGG" id="tet:TTHERM_00460640"/>
<feature type="compositionally biased region" description="Low complexity" evidence="2">
    <location>
        <begin position="34"/>
        <end position="46"/>
    </location>
</feature>
<accession>Q23Q20</accession>
<keyword evidence="5" id="KW-1185">Reference proteome</keyword>
<feature type="region of interest" description="Disordered" evidence="2">
    <location>
        <begin position="22"/>
        <end position="65"/>
    </location>
</feature>
<dbReference type="SUPFAM" id="SSF52540">
    <property type="entry name" value="P-loop containing nucleoside triphosphate hydrolases"/>
    <property type="match status" value="1"/>
</dbReference>
<feature type="domain" description="Kinesin motor" evidence="3">
    <location>
        <begin position="8"/>
        <end position="349"/>
    </location>
</feature>
<dbReference type="SMART" id="SM00129">
    <property type="entry name" value="KISc"/>
    <property type="match status" value="1"/>
</dbReference>
<evidence type="ECO:0000313" key="4">
    <source>
        <dbReference type="EMBL" id="EAR98515.2"/>
    </source>
</evidence>
<dbReference type="InParanoid" id="Q23Q20"/>
<feature type="coiled-coil region" evidence="1">
    <location>
        <begin position="1273"/>
        <end position="1356"/>
    </location>
</feature>
<dbReference type="RefSeq" id="XP_001018760.2">
    <property type="nucleotide sequence ID" value="XM_001018760.2"/>
</dbReference>
<dbReference type="Proteomes" id="UP000009168">
    <property type="component" value="Unassembled WGS sequence"/>
</dbReference>
<evidence type="ECO:0000256" key="2">
    <source>
        <dbReference type="SAM" id="MobiDB-lite"/>
    </source>
</evidence>
<feature type="compositionally biased region" description="Polar residues" evidence="2">
    <location>
        <begin position="702"/>
        <end position="717"/>
    </location>
</feature>
<feature type="compositionally biased region" description="Low complexity" evidence="2">
    <location>
        <begin position="1559"/>
        <end position="1584"/>
    </location>
</feature>
<feature type="region of interest" description="Disordered" evidence="2">
    <location>
        <begin position="683"/>
        <end position="868"/>
    </location>
</feature>
<dbReference type="EMBL" id="GG662650">
    <property type="protein sequence ID" value="EAR98515.2"/>
    <property type="molecule type" value="Genomic_DNA"/>
</dbReference>